<dbReference type="RefSeq" id="WP_344008741.1">
    <property type="nucleotide sequence ID" value="NZ_BAAAMY010000010.1"/>
</dbReference>
<dbReference type="NCBIfam" id="NF006875">
    <property type="entry name" value="PRK09372.1"/>
    <property type="match status" value="1"/>
</dbReference>
<evidence type="ECO:0000256" key="4">
    <source>
        <dbReference type="ARBA" id="ARBA00011233"/>
    </source>
</evidence>
<dbReference type="InterPro" id="IPR010203">
    <property type="entry name" value="RraA"/>
</dbReference>
<evidence type="ECO:0000256" key="7">
    <source>
        <dbReference type="ARBA" id="ARBA00025046"/>
    </source>
</evidence>
<dbReference type="PANTHER" id="PTHR33254:SF4">
    <property type="entry name" value="4-HYDROXY-4-METHYL-2-OXOGLUTARATE ALDOLASE 3-RELATED"/>
    <property type="match status" value="1"/>
</dbReference>
<gene>
    <name evidence="10" type="primary">rraA</name>
    <name evidence="10" type="ORF">GCM10009737_33070</name>
</gene>
<protein>
    <recommendedName>
        <fullName evidence="9">4-hydroxy-4-methyl-2-oxoglutarate aldolase</fullName>
        <shortName evidence="9">HMG aldolase</shortName>
        <ecNumber evidence="9">4.1.1.112</ecNumber>
        <ecNumber evidence="9">4.1.3.17</ecNumber>
    </recommendedName>
    <alternativeName>
        <fullName evidence="9">Oxaloacetate decarboxylase</fullName>
    </alternativeName>
</protein>
<dbReference type="PANTHER" id="PTHR33254">
    <property type="entry name" value="4-HYDROXY-4-METHYL-2-OXOGLUTARATE ALDOLASE 3-RELATED"/>
    <property type="match status" value="1"/>
</dbReference>
<reference evidence="11" key="1">
    <citation type="journal article" date="2019" name="Int. J. Syst. Evol. Microbiol.">
        <title>The Global Catalogue of Microorganisms (GCM) 10K type strain sequencing project: providing services to taxonomists for standard genome sequencing and annotation.</title>
        <authorList>
            <consortium name="The Broad Institute Genomics Platform"/>
            <consortium name="The Broad Institute Genome Sequencing Center for Infectious Disease"/>
            <person name="Wu L."/>
            <person name="Ma J."/>
        </authorList>
    </citation>
    <scope>NUCLEOTIDE SEQUENCE [LARGE SCALE GENOMIC DNA]</scope>
    <source>
        <strain evidence="11">JCM 14046</strain>
    </source>
</reference>
<evidence type="ECO:0000256" key="9">
    <source>
        <dbReference type="RuleBase" id="RU004338"/>
    </source>
</evidence>
<comment type="function">
    <text evidence="7 9">Catalyzes the aldol cleavage of 4-hydroxy-4-methyl-2-oxoglutarate (HMG) into 2 molecules of pyruvate. Also contains a secondary oxaloacetate (OAA) decarboxylase activity due to the common pyruvate enolate transition state formed following C-C bond cleavage in the retro-aldol and decarboxylation reactions.</text>
</comment>
<evidence type="ECO:0000256" key="2">
    <source>
        <dbReference type="ARBA" id="ARBA00001968"/>
    </source>
</evidence>
<comment type="cofactor">
    <cofactor evidence="2 9">
        <name>a divalent metal cation</name>
        <dbReference type="ChEBI" id="CHEBI:60240"/>
    </cofactor>
</comment>
<dbReference type="CDD" id="cd16841">
    <property type="entry name" value="RraA_family"/>
    <property type="match status" value="1"/>
</dbReference>
<comment type="caution">
    <text evidence="10">The sequence shown here is derived from an EMBL/GenBank/DDBJ whole genome shotgun (WGS) entry which is preliminary data.</text>
</comment>
<dbReference type="InterPro" id="IPR005493">
    <property type="entry name" value="RraA/RraA-like"/>
</dbReference>
<evidence type="ECO:0000313" key="10">
    <source>
        <dbReference type="EMBL" id="GAA1928558.1"/>
    </source>
</evidence>
<evidence type="ECO:0000256" key="5">
    <source>
        <dbReference type="ARBA" id="ARBA00022723"/>
    </source>
</evidence>
<evidence type="ECO:0000256" key="8">
    <source>
        <dbReference type="ARBA" id="ARBA00047973"/>
    </source>
</evidence>
<keyword evidence="11" id="KW-1185">Reference proteome</keyword>
<dbReference type="NCBIfam" id="TIGR01935">
    <property type="entry name" value="NOT-MenG"/>
    <property type="match status" value="1"/>
</dbReference>
<evidence type="ECO:0000313" key="11">
    <source>
        <dbReference type="Proteomes" id="UP001501612"/>
    </source>
</evidence>
<sequence length="157" mass="16368">MSDVTPTADLVDEHGEALESCDTQLRSFGRRRRFTGEIVTVRCHQDNALLKSVLGEPGHGKVLVVDGGGSLHTALVGDVIGDLAVSNGWAGIVVHGAIRDSALIDGLDLGVKALGTNPRKSSKDGTGERDVVVTFGEAVFTPGRTLVSDEDGVVVLP</sequence>
<keyword evidence="5 9" id="KW-0479">Metal-binding</keyword>
<dbReference type="InterPro" id="IPR036704">
    <property type="entry name" value="RraA/RraA-like_sf"/>
</dbReference>
<dbReference type="EC" id="4.1.1.112" evidence="9"/>
<accession>A0ABP5B2P3</accession>
<dbReference type="Gene3D" id="3.50.30.40">
    <property type="entry name" value="Ribonuclease E inhibitor RraA/RraA-like"/>
    <property type="match status" value="1"/>
</dbReference>
<comment type="catalytic activity">
    <reaction evidence="1 9">
        <text>4-hydroxy-4-methyl-2-oxoglutarate = 2 pyruvate</text>
        <dbReference type="Rhea" id="RHEA:22748"/>
        <dbReference type="ChEBI" id="CHEBI:15361"/>
        <dbReference type="ChEBI" id="CHEBI:58276"/>
        <dbReference type="EC" id="4.1.3.17"/>
    </reaction>
</comment>
<evidence type="ECO:0000256" key="6">
    <source>
        <dbReference type="ARBA" id="ARBA00023239"/>
    </source>
</evidence>
<comment type="subunit">
    <text evidence="4 9">Homotrimer.</text>
</comment>
<keyword evidence="6 9" id="KW-0456">Lyase</keyword>
<dbReference type="SUPFAM" id="SSF89562">
    <property type="entry name" value="RraA-like"/>
    <property type="match status" value="1"/>
</dbReference>
<comment type="similarity">
    <text evidence="3 9">Belongs to the class II aldolase/RraA-like family.</text>
</comment>
<dbReference type="Pfam" id="PF03737">
    <property type="entry name" value="RraA-like"/>
    <property type="match status" value="1"/>
</dbReference>
<name>A0ABP5B2P3_9ACTN</name>
<dbReference type="Proteomes" id="UP001501612">
    <property type="component" value="Unassembled WGS sequence"/>
</dbReference>
<comment type="catalytic activity">
    <reaction evidence="8 9">
        <text>oxaloacetate + H(+) = pyruvate + CO2</text>
        <dbReference type="Rhea" id="RHEA:15641"/>
        <dbReference type="ChEBI" id="CHEBI:15361"/>
        <dbReference type="ChEBI" id="CHEBI:15378"/>
        <dbReference type="ChEBI" id="CHEBI:16452"/>
        <dbReference type="ChEBI" id="CHEBI:16526"/>
        <dbReference type="EC" id="4.1.1.112"/>
    </reaction>
</comment>
<evidence type="ECO:0000256" key="3">
    <source>
        <dbReference type="ARBA" id="ARBA00008621"/>
    </source>
</evidence>
<proteinExistence type="inferred from homology"/>
<dbReference type="EC" id="4.1.3.17" evidence="9"/>
<dbReference type="EMBL" id="BAAAMY010000010">
    <property type="protein sequence ID" value="GAA1928558.1"/>
    <property type="molecule type" value="Genomic_DNA"/>
</dbReference>
<evidence type="ECO:0000256" key="1">
    <source>
        <dbReference type="ARBA" id="ARBA00001342"/>
    </source>
</evidence>
<organism evidence="10 11">
    <name type="scientific">Nocardioides lentus</name>
    <dbReference type="NCBI Taxonomy" id="338077"/>
    <lineage>
        <taxon>Bacteria</taxon>
        <taxon>Bacillati</taxon>
        <taxon>Actinomycetota</taxon>
        <taxon>Actinomycetes</taxon>
        <taxon>Propionibacteriales</taxon>
        <taxon>Nocardioidaceae</taxon>
        <taxon>Nocardioides</taxon>
    </lineage>
</organism>